<dbReference type="Gene3D" id="1.20.1250.20">
    <property type="entry name" value="MFS general substrate transporter like domains"/>
    <property type="match status" value="1"/>
</dbReference>
<keyword evidence="2" id="KW-0813">Transport</keyword>
<evidence type="ECO:0000256" key="3">
    <source>
        <dbReference type="ARBA" id="ARBA00022692"/>
    </source>
</evidence>
<dbReference type="Pfam" id="PF07690">
    <property type="entry name" value="MFS_1"/>
    <property type="match status" value="1"/>
</dbReference>
<sequence>MKPSASSEKLDTWDPSTDRPSSQNGSCNRKQSANTIVTFPENTKSDKDEKAQNIESSQATLTEDPHSQPTAPLSRIRLTSIMVALSLGCFLAMLDQSILSSALPAITNQFGELSSIAWVSAAYMLTFTALQSIFSKVSEIVGRMPVLIVSLVVFAGGSAISGAAVDMDMLIAGRAIAGCGGCGVSTMVQVLLIDLLPLRKRATYMSYLSFTSTLAVVSGPLIGGAITDHWLWRWCFYINIPLCALIGIICLACIRIKIPAGTAREKLARIDFAGAFLLLAGLVLLLLALNWGGKDFAWNSAAIIATLTLSILLLIAFIFVERFYATEPIITLRMFTSRTLTPALLAQFFLGAGITFTVLYLPVYFTVVYDASSTTAGIYMLPYMVGMMATGLIMGPLVSRFNTYRPYIWIGLAMMAVSAGLLNIVQPDTKLAVVLVLIGFFGLGSGIGILPLMVATQASCEPRDTGTAATLALLLRNIGSVFGIAIVGSIFNNTLINRLTEIAAEYPDYSSQIIHAINDATIIWTDAVSPTVHDQLIAGYVHALRATFIANAPFVSIGFLLTLFIKHRSLGKRKPAKPAAQNTQSDTNV</sequence>
<evidence type="ECO:0000259" key="8">
    <source>
        <dbReference type="PROSITE" id="PS50850"/>
    </source>
</evidence>
<dbReference type="Proteomes" id="UP001139887">
    <property type="component" value="Unassembled WGS sequence"/>
</dbReference>
<dbReference type="GO" id="GO:0022857">
    <property type="term" value="F:transmembrane transporter activity"/>
    <property type="evidence" value="ECO:0007669"/>
    <property type="project" value="InterPro"/>
</dbReference>
<name>A0A9W8I8P1_9FUNG</name>
<feature type="transmembrane region" description="Helical" evidence="7">
    <location>
        <begin position="76"/>
        <end position="94"/>
    </location>
</feature>
<feature type="transmembrane region" description="Helical" evidence="7">
    <location>
        <begin position="270"/>
        <end position="291"/>
    </location>
</feature>
<feature type="transmembrane region" description="Helical" evidence="7">
    <location>
        <begin position="146"/>
        <end position="165"/>
    </location>
</feature>
<dbReference type="AlphaFoldDB" id="A0A9W8I8P1"/>
<feature type="compositionally biased region" description="Polar residues" evidence="6">
    <location>
        <begin position="14"/>
        <end position="42"/>
    </location>
</feature>
<comment type="subcellular location">
    <subcellularLocation>
        <location evidence="1">Endomembrane system</location>
        <topology evidence="1">Multi-pass membrane protein</topology>
    </subcellularLocation>
</comment>
<feature type="transmembrane region" description="Helical" evidence="7">
    <location>
        <begin position="376"/>
        <end position="395"/>
    </location>
</feature>
<dbReference type="InterPro" id="IPR020846">
    <property type="entry name" value="MFS_dom"/>
</dbReference>
<organism evidence="9 10">
    <name type="scientific">Coemansia brasiliensis</name>
    <dbReference type="NCBI Taxonomy" id="2650707"/>
    <lineage>
        <taxon>Eukaryota</taxon>
        <taxon>Fungi</taxon>
        <taxon>Fungi incertae sedis</taxon>
        <taxon>Zoopagomycota</taxon>
        <taxon>Kickxellomycotina</taxon>
        <taxon>Kickxellomycetes</taxon>
        <taxon>Kickxellales</taxon>
        <taxon>Kickxellaceae</taxon>
        <taxon>Coemansia</taxon>
    </lineage>
</organism>
<dbReference type="PANTHER" id="PTHR23501">
    <property type="entry name" value="MAJOR FACILITATOR SUPERFAMILY"/>
    <property type="match status" value="1"/>
</dbReference>
<dbReference type="InterPro" id="IPR011701">
    <property type="entry name" value="MFS"/>
</dbReference>
<dbReference type="CDD" id="cd17502">
    <property type="entry name" value="MFS_Azr1_MDR_like"/>
    <property type="match status" value="1"/>
</dbReference>
<dbReference type="SUPFAM" id="SSF103473">
    <property type="entry name" value="MFS general substrate transporter"/>
    <property type="match status" value="1"/>
</dbReference>
<evidence type="ECO:0000256" key="4">
    <source>
        <dbReference type="ARBA" id="ARBA00022989"/>
    </source>
</evidence>
<accession>A0A9W8I8P1</accession>
<feature type="transmembrane region" description="Helical" evidence="7">
    <location>
        <begin position="114"/>
        <end position="134"/>
    </location>
</feature>
<feature type="domain" description="Major facilitator superfamily (MFS) profile" evidence="8">
    <location>
        <begin position="81"/>
        <end position="570"/>
    </location>
</feature>
<feature type="transmembrane region" description="Helical" evidence="7">
    <location>
        <begin position="467"/>
        <end position="491"/>
    </location>
</feature>
<evidence type="ECO:0000313" key="9">
    <source>
        <dbReference type="EMBL" id="KAJ2848970.1"/>
    </source>
</evidence>
<evidence type="ECO:0000256" key="2">
    <source>
        <dbReference type="ARBA" id="ARBA00022448"/>
    </source>
</evidence>
<feature type="transmembrane region" description="Helical" evidence="7">
    <location>
        <begin position="543"/>
        <end position="565"/>
    </location>
</feature>
<dbReference type="PROSITE" id="PS50850">
    <property type="entry name" value="MFS"/>
    <property type="match status" value="1"/>
</dbReference>
<dbReference type="PANTHER" id="PTHR23501:SF191">
    <property type="entry name" value="VACUOLAR BASIC AMINO ACID TRANSPORTER 4"/>
    <property type="match status" value="1"/>
</dbReference>
<evidence type="ECO:0000313" key="10">
    <source>
        <dbReference type="Proteomes" id="UP001139887"/>
    </source>
</evidence>
<evidence type="ECO:0000256" key="5">
    <source>
        <dbReference type="ARBA" id="ARBA00023136"/>
    </source>
</evidence>
<feature type="compositionally biased region" description="Basic and acidic residues" evidence="6">
    <location>
        <begin position="43"/>
        <end position="52"/>
    </location>
</feature>
<keyword evidence="10" id="KW-1185">Reference proteome</keyword>
<evidence type="ECO:0000256" key="7">
    <source>
        <dbReference type="SAM" id="Phobius"/>
    </source>
</evidence>
<feature type="transmembrane region" description="Helical" evidence="7">
    <location>
        <begin position="297"/>
        <end position="320"/>
    </location>
</feature>
<evidence type="ECO:0000256" key="6">
    <source>
        <dbReference type="SAM" id="MobiDB-lite"/>
    </source>
</evidence>
<feature type="transmembrane region" description="Helical" evidence="7">
    <location>
        <begin position="407"/>
        <end position="425"/>
    </location>
</feature>
<dbReference type="GO" id="GO:0012505">
    <property type="term" value="C:endomembrane system"/>
    <property type="evidence" value="ECO:0007669"/>
    <property type="project" value="UniProtKB-SubCell"/>
</dbReference>
<evidence type="ECO:0000256" key="1">
    <source>
        <dbReference type="ARBA" id="ARBA00004127"/>
    </source>
</evidence>
<dbReference type="Gene3D" id="1.20.1720.10">
    <property type="entry name" value="Multidrug resistance protein D"/>
    <property type="match status" value="1"/>
</dbReference>
<dbReference type="GO" id="GO:0005886">
    <property type="term" value="C:plasma membrane"/>
    <property type="evidence" value="ECO:0007669"/>
    <property type="project" value="TreeGrafter"/>
</dbReference>
<dbReference type="InterPro" id="IPR036259">
    <property type="entry name" value="MFS_trans_sf"/>
</dbReference>
<dbReference type="EMBL" id="JANBUW010000116">
    <property type="protein sequence ID" value="KAJ2848970.1"/>
    <property type="molecule type" value="Genomic_DNA"/>
</dbReference>
<feature type="transmembrane region" description="Helical" evidence="7">
    <location>
        <begin position="171"/>
        <end position="192"/>
    </location>
</feature>
<feature type="transmembrane region" description="Helical" evidence="7">
    <location>
        <begin position="204"/>
        <end position="226"/>
    </location>
</feature>
<feature type="transmembrane region" description="Helical" evidence="7">
    <location>
        <begin position="340"/>
        <end position="364"/>
    </location>
</feature>
<keyword evidence="4 7" id="KW-1133">Transmembrane helix</keyword>
<proteinExistence type="predicted"/>
<protein>
    <recommendedName>
        <fullName evidence="8">Major facilitator superfamily (MFS) profile domain-containing protein</fullName>
    </recommendedName>
</protein>
<reference evidence="9" key="1">
    <citation type="submission" date="2022-07" db="EMBL/GenBank/DDBJ databases">
        <title>Phylogenomic reconstructions and comparative analyses of Kickxellomycotina fungi.</title>
        <authorList>
            <person name="Reynolds N.K."/>
            <person name="Stajich J.E."/>
            <person name="Barry K."/>
            <person name="Grigoriev I.V."/>
            <person name="Crous P."/>
            <person name="Smith M.E."/>
        </authorList>
    </citation>
    <scope>NUCLEOTIDE SEQUENCE</scope>
    <source>
        <strain evidence="9">NRRL 1566</strain>
    </source>
</reference>
<feature type="transmembrane region" description="Helical" evidence="7">
    <location>
        <begin position="431"/>
        <end position="455"/>
    </location>
</feature>
<feature type="transmembrane region" description="Helical" evidence="7">
    <location>
        <begin position="238"/>
        <end position="258"/>
    </location>
</feature>
<dbReference type="OrthoDB" id="10021397at2759"/>
<keyword evidence="5 7" id="KW-0472">Membrane</keyword>
<feature type="region of interest" description="Disordered" evidence="6">
    <location>
        <begin position="1"/>
        <end position="52"/>
    </location>
</feature>
<keyword evidence="3 7" id="KW-0812">Transmembrane</keyword>
<gene>
    <name evidence="9" type="ORF">IWW36_002963</name>
</gene>
<comment type="caution">
    <text evidence="9">The sequence shown here is derived from an EMBL/GenBank/DDBJ whole genome shotgun (WGS) entry which is preliminary data.</text>
</comment>